<dbReference type="EMBL" id="MK552141">
    <property type="protein sequence ID" value="QBQ74461.1"/>
    <property type="molecule type" value="Genomic_DNA"/>
</dbReference>
<gene>
    <name evidence="1" type="ORF">BcepSauron_081</name>
</gene>
<organism evidence="1 2">
    <name type="scientific">Burkholderia phage BcepSauron</name>
    <dbReference type="NCBI Taxonomy" id="2530033"/>
    <lineage>
        <taxon>Viruses</taxon>
        <taxon>Duplodnaviria</taxon>
        <taxon>Heunggongvirae</taxon>
        <taxon>Uroviricota</taxon>
        <taxon>Caudoviricetes</taxon>
        <taxon>Sarumanvirus</taxon>
        <taxon>Sarumanvirus bcepsauron</taxon>
    </lineage>
</organism>
<accession>A0A482MKA0</accession>
<keyword evidence="2" id="KW-1185">Reference proteome</keyword>
<proteinExistence type="predicted"/>
<sequence length="117" mass="12324">MNYNRSLDFVALAMDNMQKGRIKTAAKFFQDACTAPDATRALAIIEASNGHAYATAQAERDRVKAEAAANPENRVLAALGADRAELGLDDEAGHAEASATDADAAEFQATLAALVQK</sequence>
<name>A0A482MKA0_9CAUD</name>
<evidence type="ECO:0000313" key="1">
    <source>
        <dbReference type="EMBL" id="QBQ74461.1"/>
    </source>
</evidence>
<reference evidence="1 2" key="1">
    <citation type="submission" date="2019-02" db="EMBL/GenBank/DDBJ databases">
        <title>Complete genome sequence of Burkholderia cenocepacia phage BcepSauron.</title>
        <authorList>
            <person name="Park K."/>
            <person name="Gonzalez C."/>
            <person name="Liu M."/>
            <person name="Gill J."/>
        </authorList>
    </citation>
    <scope>NUCLEOTIDE SEQUENCE [LARGE SCALE GENOMIC DNA]</scope>
</reference>
<dbReference type="Proteomes" id="UP000301424">
    <property type="component" value="Segment"/>
</dbReference>
<protein>
    <submittedName>
        <fullName evidence="1">Uncharacterized protein</fullName>
    </submittedName>
</protein>
<evidence type="ECO:0000313" key="2">
    <source>
        <dbReference type="Proteomes" id="UP000301424"/>
    </source>
</evidence>